<dbReference type="EMBL" id="ML742042">
    <property type="protein sequence ID" value="KAE8153233.1"/>
    <property type="molecule type" value="Genomic_DNA"/>
</dbReference>
<organism evidence="2 3">
    <name type="scientific">Aspergillus avenaceus</name>
    <dbReference type="NCBI Taxonomy" id="36643"/>
    <lineage>
        <taxon>Eukaryota</taxon>
        <taxon>Fungi</taxon>
        <taxon>Dikarya</taxon>
        <taxon>Ascomycota</taxon>
        <taxon>Pezizomycotina</taxon>
        <taxon>Eurotiomycetes</taxon>
        <taxon>Eurotiomycetidae</taxon>
        <taxon>Eurotiales</taxon>
        <taxon>Aspergillaceae</taxon>
        <taxon>Aspergillus</taxon>
        <taxon>Aspergillus subgen. Circumdati</taxon>
    </lineage>
</organism>
<protein>
    <submittedName>
        <fullName evidence="2">RmlC-like cupin domain-containing protein</fullName>
    </submittedName>
</protein>
<accession>A0A5N6U3N5</accession>
<evidence type="ECO:0000259" key="1">
    <source>
        <dbReference type="Pfam" id="PF12973"/>
    </source>
</evidence>
<evidence type="ECO:0000313" key="3">
    <source>
        <dbReference type="Proteomes" id="UP000325780"/>
    </source>
</evidence>
<sequence>MHNTGYTIHCNKLPWLPLAPKVFVRIIKLDPQTGEHTIMVRAEPGGLLPRHRHEDSAEIYVLKGGGAHPQTGSFVAGDYVSEIKGAVHDPLPFECETELLMVSRGASVFLADDGSDLYVMDVDMLQRLAGGAIATASIYYTSDVNFIPLPPSDPIFHSRYMDLNPTIHDLHTKKVAFSDIDPTLLQDEKLLARYCGIFAGNGIVRVFGSRNRNSEVVEKSSDTIIIRGDTVANKGFRDLDGILERSRLTSTLNNR</sequence>
<reference evidence="2 3" key="1">
    <citation type="submission" date="2019-04" db="EMBL/GenBank/DDBJ databases">
        <title>Friends and foes A comparative genomics study of 23 Aspergillus species from section Flavi.</title>
        <authorList>
            <consortium name="DOE Joint Genome Institute"/>
            <person name="Kjaerbolling I."/>
            <person name="Vesth T."/>
            <person name="Frisvad J.C."/>
            <person name="Nybo J.L."/>
            <person name="Theobald S."/>
            <person name="Kildgaard S."/>
            <person name="Isbrandt T."/>
            <person name="Kuo A."/>
            <person name="Sato A."/>
            <person name="Lyhne E.K."/>
            <person name="Kogle M.E."/>
            <person name="Wiebenga A."/>
            <person name="Kun R.S."/>
            <person name="Lubbers R.J."/>
            <person name="Makela M.R."/>
            <person name="Barry K."/>
            <person name="Chovatia M."/>
            <person name="Clum A."/>
            <person name="Daum C."/>
            <person name="Haridas S."/>
            <person name="He G."/>
            <person name="LaButti K."/>
            <person name="Lipzen A."/>
            <person name="Mondo S."/>
            <person name="Riley R."/>
            <person name="Salamov A."/>
            <person name="Simmons B.A."/>
            <person name="Magnuson J.K."/>
            <person name="Henrissat B."/>
            <person name="Mortensen U.H."/>
            <person name="Larsen T.O."/>
            <person name="Devries R.P."/>
            <person name="Grigoriev I.V."/>
            <person name="Machida M."/>
            <person name="Baker S.E."/>
            <person name="Andersen M.R."/>
        </authorList>
    </citation>
    <scope>NUCLEOTIDE SEQUENCE [LARGE SCALE GENOMIC DNA]</scope>
    <source>
        <strain evidence="2 3">IBT 18842</strain>
    </source>
</reference>
<dbReference type="InterPro" id="IPR025979">
    <property type="entry name" value="ChrR-like_cupin_dom"/>
</dbReference>
<dbReference type="SUPFAM" id="SSF51182">
    <property type="entry name" value="RmlC-like cupins"/>
    <property type="match status" value="1"/>
</dbReference>
<dbReference type="Pfam" id="PF12973">
    <property type="entry name" value="Cupin_7"/>
    <property type="match status" value="1"/>
</dbReference>
<evidence type="ECO:0000313" key="2">
    <source>
        <dbReference type="EMBL" id="KAE8153233.1"/>
    </source>
</evidence>
<dbReference type="OrthoDB" id="4408686at2759"/>
<name>A0A5N6U3N5_ASPAV</name>
<keyword evidence="3" id="KW-1185">Reference proteome</keyword>
<dbReference type="Proteomes" id="UP000325780">
    <property type="component" value="Unassembled WGS sequence"/>
</dbReference>
<proteinExistence type="predicted"/>
<dbReference type="InterPro" id="IPR014710">
    <property type="entry name" value="RmlC-like_jellyroll"/>
</dbReference>
<feature type="domain" description="ChrR-like cupin" evidence="1">
    <location>
        <begin position="6"/>
        <end position="106"/>
    </location>
</feature>
<dbReference type="Gene3D" id="2.60.120.10">
    <property type="entry name" value="Jelly Rolls"/>
    <property type="match status" value="1"/>
</dbReference>
<gene>
    <name evidence="2" type="ORF">BDV25DRAFT_137138</name>
</gene>
<dbReference type="InterPro" id="IPR011051">
    <property type="entry name" value="RmlC_Cupin_sf"/>
</dbReference>
<dbReference type="AlphaFoldDB" id="A0A5N6U3N5"/>